<evidence type="ECO:0000313" key="2">
    <source>
        <dbReference type="Proteomes" id="UP000195455"/>
    </source>
</evidence>
<dbReference type="Proteomes" id="UP000195455">
    <property type="component" value="Unassembled WGS sequence"/>
</dbReference>
<reference evidence="2" key="1">
    <citation type="submission" date="2017-04" db="EMBL/GenBank/DDBJ databases">
        <title>Function of individual gut microbiota members based on whole genome sequencing of pure cultures obtained from chicken caecum.</title>
        <authorList>
            <person name="Medvecky M."/>
            <person name="Cejkova D."/>
            <person name="Polansky O."/>
            <person name="Karasova D."/>
            <person name="Kubasova T."/>
            <person name="Cizek A."/>
            <person name="Rychlik I."/>
        </authorList>
    </citation>
    <scope>NUCLEOTIDE SEQUENCE [LARGE SCALE GENOMIC DNA]</scope>
    <source>
        <strain evidence="2">An75</strain>
    </source>
</reference>
<organism evidence="1 2">
    <name type="scientific">Anaerotignum lactatifermentans</name>
    <dbReference type="NCBI Taxonomy" id="160404"/>
    <lineage>
        <taxon>Bacteria</taxon>
        <taxon>Bacillati</taxon>
        <taxon>Bacillota</taxon>
        <taxon>Clostridia</taxon>
        <taxon>Lachnospirales</taxon>
        <taxon>Anaerotignaceae</taxon>
        <taxon>Anaerotignum</taxon>
    </lineage>
</organism>
<comment type="caution">
    <text evidence="1">The sequence shown here is derived from an EMBL/GenBank/DDBJ whole genome shotgun (WGS) entry which is preliminary data.</text>
</comment>
<accession>A0A1Y3U396</accession>
<sequence>MMNLNFKMIEKYGKDGLFFWKMLRRGFSVGKRLFFGRKRKQKRQGKQRQKKRLVADVPVFLCRSVNSPAMRRTKRLGRTVLAVKNRYF</sequence>
<evidence type="ECO:0000313" key="1">
    <source>
        <dbReference type="EMBL" id="OUN41698.1"/>
    </source>
</evidence>
<dbReference type="RefSeq" id="WP_072849891.1">
    <property type="nucleotide sequence ID" value="NZ_CAJFIW010000006.1"/>
</dbReference>
<protein>
    <submittedName>
        <fullName evidence="1">Uncharacterized protein</fullName>
    </submittedName>
</protein>
<name>A0A1Y3U396_9FIRM</name>
<dbReference type="AlphaFoldDB" id="A0A1Y3U396"/>
<dbReference type="EMBL" id="NFHM01000016">
    <property type="protein sequence ID" value="OUN41698.1"/>
    <property type="molecule type" value="Genomic_DNA"/>
</dbReference>
<proteinExistence type="predicted"/>
<dbReference type="GeneID" id="78176876"/>
<gene>
    <name evidence="1" type="ORF">B5G26_10680</name>
</gene>